<reference evidence="2" key="2">
    <citation type="journal article" date="2020" name="Mitochondrial DNA Part B Resour">
        <title>Phylogenetic analysis of the complete chloroplast genome of Gracilaria vermiculophylla.</title>
        <authorList>
            <person name="Li Y."/>
            <person name="Han H."/>
            <person name="Ma X."/>
        </authorList>
    </citation>
    <scope>NUCLEOTIDE SEQUENCE</scope>
</reference>
<keyword evidence="1" id="KW-0150">Chloroplast</keyword>
<proteinExistence type="predicted"/>
<sequence>MNIFICTAYLISQPKLIKVKQKDLCYILISLYNYRDNTSNIKIKALARGKVAKQIFDLYQPKHTIVIESSIYIKKKQALDKYKKGSKMIFMKIHKIHNSYI</sequence>
<organism evidence="1">
    <name type="scientific">Gracilaria vermiculophylla</name>
    <dbReference type="NCBI Taxonomy" id="2608709"/>
    <lineage>
        <taxon>Eukaryota</taxon>
        <taxon>Rhodophyta</taxon>
        <taxon>Florideophyceae</taxon>
        <taxon>Rhodymeniophycidae</taxon>
        <taxon>Gracilariales</taxon>
        <taxon>Gracilariaceae</taxon>
        <taxon>Gracilaria</taxon>
    </lineage>
</organism>
<dbReference type="RefSeq" id="YP_009509265.1">
    <property type="nucleotide sequence ID" value="NC_039092.1"/>
</dbReference>
<reference evidence="1" key="1">
    <citation type="submission" date="2018-05" db="EMBL/GenBank/DDBJ databases">
        <title>Organellar genomes of Gracilariaceae.</title>
        <authorList>
            <person name="Iha C."/>
            <person name="Oliveira M.C."/>
        </authorList>
    </citation>
    <scope>NUCLEOTIDE SEQUENCE</scope>
</reference>
<evidence type="ECO:0000313" key="1">
    <source>
        <dbReference type="EMBL" id="AXI96915.1"/>
    </source>
</evidence>
<dbReference type="EMBL" id="MN853882">
    <property type="protein sequence ID" value="QXU75121.1"/>
    <property type="molecule type" value="Genomic_DNA"/>
</dbReference>
<gene>
    <name evidence="1" type="primary">ycf41</name>
</gene>
<geneLocation type="chloroplast" evidence="1"/>
<evidence type="ECO:0000313" key="2">
    <source>
        <dbReference type="EMBL" id="QXU75121.1"/>
    </source>
</evidence>
<dbReference type="AlphaFoldDB" id="A0A345U8X9"/>
<dbReference type="EMBL" id="MH396013">
    <property type="protein sequence ID" value="AXI96915.1"/>
    <property type="molecule type" value="Genomic_DNA"/>
</dbReference>
<evidence type="ECO:0008006" key="3">
    <source>
        <dbReference type="Google" id="ProtNLM"/>
    </source>
</evidence>
<protein>
    <recommendedName>
        <fullName evidence="3">Single-stranded DNA binding protein</fullName>
    </recommendedName>
</protein>
<dbReference type="GeneID" id="37620544"/>
<accession>A0A345U8X9</accession>
<keyword evidence="1" id="KW-0934">Plastid</keyword>
<name>A0A345U8X9_9FLOR</name>